<evidence type="ECO:0000256" key="3">
    <source>
        <dbReference type="ARBA" id="ARBA00022692"/>
    </source>
</evidence>
<evidence type="ECO:0000256" key="6">
    <source>
        <dbReference type="ARBA" id="ARBA00038076"/>
    </source>
</evidence>
<dbReference type="InterPro" id="IPR025857">
    <property type="entry name" value="MacB_PCD"/>
</dbReference>
<feature type="domain" description="ABC3 transporter permease C-terminal" evidence="8">
    <location>
        <begin position="298"/>
        <end position="410"/>
    </location>
</feature>
<dbReference type="Pfam" id="PF02687">
    <property type="entry name" value="FtsX"/>
    <property type="match status" value="1"/>
</dbReference>
<name>A0ABX0F813_9BACL</name>
<accession>A0ABX0F813</accession>
<feature type="transmembrane region" description="Helical" evidence="7">
    <location>
        <begin position="343"/>
        <end position="367"/>
    </location>
</feature>
<reference evidence="10 11" key="1">
    <citation type="submission" date="2020-01" db="EMBL/GenBank/DDBJ databases">
        <title>Polyphasic characterisation and genomic insights into a novel alkali tolerant bacterium VR-M41.</title>
        <authorList>
            <person name="Vemuluri V.R."/>
        </authorList>
    </citation>
    <scope>NUCLEOTIDE SEQUENCE [LARGE SCALE GENOMIC DNA]</scope>
    <source>
        <strain evidence="10 11">VR-M41</strain>
    </source>
</reference>
<keyword evidence="5 7" id="KW-0472">Membrane</keyword>
<dbReference type="PANTHER" id="PTHR30572">
    <property type="entry name" value="MEMBRANE COMPONENT OF TRANSPORTER-RELATED"/>
    <property type="match status" value="1"/>
</dbReference>
<sequence>MIENLILSLGSLRANKMRSFLTMLGIIIGISSVIAVISVGNAMTSSVTSQFAELGINNVTLGIQKRSEDMNGEFGSSATKVPKDSDRLSMQQIETMMKRFPEIETLSLSEEAGRGKAKIGRKSSNVSLTGVNAGYAKANKVKMLQGRYVSETDVKAARSVIVVSDRTAKTLYGSGKAAIGNNLIVYTDKAIKQFTVIGVYQYTQSSMMGVTTSEKDLETSGYIPVSSAQKDAAYKNFTSLTVIPRQGTDLNDFTDRIGSYLTALYQSNKEWDSYAYNMKNELESTNSLMNTLSLAIAAIAGIALIVGGIGVMNIMLVSVTERTHEIGVRKALGAKDSHIRTQFVAEAILLSVTGGLIGIVLGVALGFTGSQIVGAKFVLSGYVVLGTLLFSMLIGVFFGYYPANKAAKLNTIDALRYE</sequence>
<comment type="subcellular location">
    <subcellularLocation>
        <location evidence="1">Cell membrane</location>
        <topology evidence="1">Multi-pass membrane protein</topology>
    </subcellularLocation>
</comment>
<comment type="similarity">
    <text evidence="6">Belongs to the ABC-4 integral membrane protein family.</text>
</comment>
<organism evidence="10 11">
    <name type="scientific">Saccharibacillus alkalitolerans</name>
    <dbReference type="NCBI Taxonomy" id="2705290"/>
    <lineage>
        <taxon>Bacteria</taxon>
        <taxon>Bacillati</taxon>
        <taxon>Bacillota</taxon>
        <taxon>Bacilli</taxon>
        <taxon>Bacillales</taxon>
        <taxon>Paenibacillaceae</taxon>
        <taxon>Saccharibacillus</taxon>
    </lineage>
</organism>
<keyword evidence="2" id="KW-1003">Cell membrane</keyword>
<keyword evidence="11" id="KW-1185">Reference proteome</keyword>
<protein>
    <submittedName>
        <fullName evidence="10">FtsX-like permease family protein</fullName>
    </submittedName>
</protein>
<dbReference type="Proteomes" id="UP000800303">
    <property type="component" value="Unassembled WGS sequence"/>
</dbReference>
<dbReference type="InterPro" id="IPR050250">
    <property type="entry name" value="Macrolide_Exporter_MacB"/>
</dbReference>
<evidence type="ECO:0000256" key="4">
    <source>
        <dbReference type="ARBA" id="ARBA00022989"/>
    </source>
</evidence>
<dbReference type="EMBL" id="JAAFGS010000003">
    <property type="protein sequence ID" value="NGZ75644.1"/>
    <property type="molecule type" value="Genomic_DNA"/>
</dbReference>
<feature type="transmembrane region" description="Helical" evidence="7">
    <location>
        <begin position="294"/>
        <end position="319"/>
    </location>
</feature>
<gene>
    <name evidence="10" type="ORF">GYN08_09940</name>
</gene>
<evidence type="ECO:0000259" key="9">
    <source>
        <dbReference type="Pfam" id="PF12704"/>
    </source>
</evidence>
<evidence type="ECO:0000256" key="1">
    <source>
        <dbReference type="ARBA" id="ARBA00004651"/>
    </source>
</evidence>
<evidence type="ECO:0000256" key="5">
    <source>
        <dbReference type="ARBA" id="ARBA00023136"/>
    </source>
</evidence>
<evidence type="ECO:0000313" key="10">
    <source>
        <dbReference type="EMBL" id="NGZ75644.1"/>
    </source>
</evidence>
<dbReference type="InterPro" id="IPR003838">
    <property type="entry name" value="ABC3_permease_C"/>
</dbReference>
<dbReference type="Pfam" id="PF12704">
    <property type="entry name" value="MacB_PCD"/>
    <property type="match status" value="1"/>
</dbReference>
<dbReference type="RefSeq" id="WP_166274062.1">
    <property type="nucleotide sequence ID" value="NZ_JAAFGS010000003.1"/>
</dbReference>
<keyword evidence="3 7" id="KW-0812">Transmembrane</keyword>
<proteinExistence type="inferred from homology"/>
<evidence type="ECO:0000313" key="11">
    <source>
        <dbReference type="Proteomes" id="UP000800303"/>
    </source>
</evidence>
<dbReference type="PANTHER" id="PTHR30572:SF4">
    <property type="entry name" value="ABC TRANSPORTER PERMEASE YTRF"/>
    <property type="match status" value="1"/>
</dbReference>
<feature type="domain" description="MacB-like periplasmic core" evidence="9">
    <location>
        <begin position="19"/>
        <end position="258"/>
    </location>
</feature>
<evidence type="ECO:0000256" key="2">
    <source>
        <dbReference type="ARBA" id="ARBA00022475"/>
    </source>
</evidence>
<keyword evidence="4 7" id="KW-1133">Transmembrane helix</keyword>
<comment type="caution">
    <text evidence="10">The sequence shown here is derived from an EMBL/GenBank/DDBJ whole genome shotgun (WGS) entry which is preliminary data.</text>
</comment>
<evidence type="ECO:0000259" key="8">
    <source>
        <dbReference type="Pfam" id="PF02687"/>
    </source>
</evidence>
<feature type="transmembrane region" description="Helical" evidence="7">
    <location>
        <begin position="379"/>
        <end position="401"/>
    </location>
</feature>
<evidence type="ECO:0000256" key="7">
    <source>
        <dbReference type="SAM" id="Phobius"/>
    </source>
</evidence>
<feature type="transmembrane region" description="Helical" evidence="7">
    <location>
        <begin position="20"/>
        <end position="40"/>
    </location>
</feature>